<dbReference type="Proteomes" id="UP001234989">
    <property type="component" value="Chromosome 3"/>
</dbReference>
<organism evidence="1 2">
    <name type="scientific">Solanum verrucosum</name>
    <dbReference type="NCBI Taxonomy" id="315347"/>
    <lineage>
        <taxon>Eukaryota</taxon>
        <taxon>Viridiplantae</taxon>
        <taxon>Streptophyta</taxon>
        <taxon>Embryophyta</taxon>
        <taxon>Tracheophyta</taxon>
        <taxon>Spermatophyta</taxon>
        <taxon>Magnoliopsida</taxon>
        <taxon>eudicotyledons</taxon>
        <taxon>Gunneridae</taxon>
        <taxon>Pentapetalae</taxon>
        <taxon>asterids</taxon>
        <taxon>lamiids</taxon>
        <taxon>Solanales</taxon>
        <taxon>Solanaceae</taxon>
        <taxon>Solanoideae</taxon>
        <taxon>Solaneae</taxon>
        <taxon>Solanum</taxon>
    </lineage>
</organism>
<sequence length="58" mass="6674">MQRDYDMSVHYHPGKANIVADVLSRLFIGSVAYVDEERKELVKDVHMLARLGVRLMSI</sequence>
<evidence type="ECO:0000313" key="1">
    <source>
        <dbReference type="EMBL" id="WMV19624.1"/>
    </source>
</evidence>
<evidence type="ECO:0000313" key="2">
    <source>
        <dbReference type="Proteomes" id="UP001234989"/>
    </source>
</evidence>
<accession>A0AAF0QGR5</accession>
<keyword evidence="2" id="KW-1185">Reference proteome</keyword>
<gene>
    <name evidence="1" type="ORF">MTR67_013009</name>
</gene>
<name>A0AAF0QGR5_SOLVR</name>
<reference evidence="1" key="1">
    <citation type="submission" date="2023-08" db="EMBL/GenBank/DDBJ databases">
        <title>A de novo genome assembly of Solanum verrucosum Schlechtendal, a Mexican diploid species geographically isolated from the other diploid A-genome species in potato relatives.</title>
        <authorList>
            <person name="Hosaka K."/>
        </authorList>
    </citation>
    <scope>NUCLEOTIDE SEQUENCE</scope>
    <source>
        <tissue evidence="1">Young leaves</tissue>
    </source>
</reference>
<dbReference type="EMBL" id="CP133614">
    <property type="protein sequence ID" value="WMV19624.1"/>
    <property type="molecule type" value="Genomic_DNA"/>
</dbReference>
<protein>
    <submittedName>
        <fullName evidence="1">Uncharacterized protein</fullName>
    </submittedName>
</protein>
<proteinExistence type="predicted"/>
<dbReference type="AlphaFoldDB" id="A0AAF0QGR5"/>